<dbReference type="RefSeq" id="WP_124731994.1">
    <property type="nucleotide sequence ID" value="NZ_CBCSKC010000052.1"/>
</dbReference>
<evidence type="ECO:0000256" key="5">
    <source>
        <dbReference type="PROSITE-ProRule" id="PRU01248"/>
    </source>
</evidence>
<evidence type="ECO:0000256" key="1">
    <source>
        <dbReference type="ARBA" id="ARBA00008857"/>
    </source>
</evidence>
<feature type="domain" description="Tyr recombinase" evidence="6">
    <location>
        <begin position="192"/>
        <end position="377"/>
    </location>
</feature>
<dbReference type="CDD" id="cd01189">
    <property type="entry name" value="INT_ICEBs1_C_like"/>
    <property type="match status" value="1"/>
</dbReference>
<evidence type="ECO:0000313" key="9">
    <source>
        <dbReference type="Proteomes" id="UP000278035"/>
    </source>
</evidence>
<evidence type="ECO:0000256" key="3">
    <source>
        <dbReference type="ARBA" id="ARBA00023125"/>
    </source>
</evidence>
<proteinExistence type="inferred from homology"/>
<evidence type="ECO:0000256" key="4">
    <source>
        <dbReference type="ARBA" id="ARBA00023172"/>
    </source>
</evidence>
<dbReference type="PROSITE" id="PS51900">
    <property type="entry name" value="CB"/>
    <property type="match status" value="1"/>
</dbReference>
<dbReference type="PROSITE" id="PS51898">
    <property type="entry name" value="TYR_RECOMBINASE"/>
    <property type="match status" value="1"/>
</dbReference>
<dbReference type="Pfam" id="PF14659">
    <property type="entry name" value="Phage_int_SAM_3"/>
    <property type="match status" value="1"/>
</dbReference>
<accession>A0A3G8LXT7</accession>
<dbReference type="Gene3D" id="1.10.443.10">
    <property type="entry name" value="Intergrase catalytic core"/>
    <property type="match status" value="1"/>
</dbReference>
<keyword evidence="9" id="KW-1185">Reference proteome</keyword>
<organism evidence="8 9">
    <name type="scientific">Shewanella livingstonensis</name>
    <dbReference type="NCBI Taxonomy" id="150120"/>
    <lineage>
        <taxon>Bacteria</taxon>
        <taxon>Pseudomonadati</taxon>
        <taxon>Pseudomonadota</taxon>
        <taxon>Gammaproteobacteria</taxon>
        <taxon>Alteromonadales</taxon>
        <taxon>Shewanellaceae</taxon>
        <taxon>Shewanella</taxon>
    </lineage>
</organism>
<gene>
    <name evidence="8" type="ORF">EGC82_18120</name>
</gene>
<dbReference type="InterPro" id="IPR011010">
    <property type="entry name" value="DNA_brk_join_enz"/>
</dbReference>
<dbReference type="SUPFAM" id="SSF56349">
    <property type="entry name" value="DNA breaking-rejoining enzymes"/>
    <property type="match status" value="1"/>
</dbReference>
<dbReference type="OrthoDB" id="5391994at2"/>
<feature type="domain" description="Core-binding (CB)" evidence="7">
    <location>
        <begin position="85"/>
        <end position="172"/>
    </location>
</feature>
<evidence type="ECO:0000259" key="6">
    <source>
        <dbReference type="PROSITE" id="PS51898"/>
    </source>
</evidence>
<dbReference type="Proteomes" id="UP000278035">
    <property type="component" value="Chromosome"/>
</dbReference>
<dbReference type="InterPro" id="IPR022000">
    <property type="entry name" value="Min27-like_integrase_DNA_bind"/>
</dbReference>
<keyword evidence="4" id="KW-0233">DNA recombination</keyword>
<dbReference type="GO" id="GO:0003677">
    <property type="term" value="F:DNA binding"/>
    <property type="evidence" value="ECO:0007669"/>
    <property type="project" value="UniProtKB-UniRule"/>
</dbReference>
<dbReference type="Gene3D" id="1.10.150.130">
    <property type="match status" value="1"/>
</dbReference>
<evidence type="ECO:0000313" key="8">
    <source>
        <dbReference type="EMBL" id="AZG74499.1"/>
    </source>
</evidence>
<dbReference type="InterPro" id="IPR050808">
    <property type="entry name" value="Phage_Integrase"/>
</dbReference>
<dbReference type="PANTHER" id="PTHR30629:SF2">
    <property type="entry name" value="PROPHAGE INTEGRASE INTS-RELATED"/>
    <property type="match status" value="1"/>
</dbReference>
<dbReference type="InterPro" id="IPR013762">
    <property type="entry name" value="Integrase-like_cat_sf"/>
</dbReference>
<dbReference type="PANTHER" id="PTHR30629">
    <property type="entry name" value="PROPHAGE INTEGRASE"/>
    <property type="match status" value="1"/>
</dbReference>
<dbReference type="InterPro" id="IPR044068">
    <property type="entry name" value="CB"/>
</dbReference>
<keyword evidence="2" id="KW-0229">DNA integration</keyword>
<dbReference type="InterPro" id="IPR010998">
    <property type="entry name" value="Integrase_recombinase_N"/>
</dbReference>
<protein>
    <submittedName>
        <fullName evidence="8">Site-specific integrase</fullName>
    </submittedName>
</protein>
<dbReference type="Pfam" id="PF00589">
    <property type="entry name" value="Phage_integrase"/>
    <property type="match status" value="1"/>
</dbReference>
<dbReference type="EMBL" id="CP034015">
    <property type="protein sequence ID" value="AZG74499.1"/>
    <property type="molecule type" value="Genomic_DNA"/>
</dbReference>
<dbReference type="AlphaFoldDB" id="A0A3G8LXT7"/>
<sequence>MGTINTRSNKLQIDFRYRGIRCREMTTLEDNAANRKRATAVLKRIEAEIHLNQFEYARHFPNSKQVKKFQEYDRMTAIKQAGSTPSVSEFIAQWLLEKRPEWRPSQLRTIEDILELYIIPRFSDHNIQAITKAEILKFRADLVDGQAFGKALSASRINQILSPLRVVLNDASERYDFVSPWKSIKPLPVNRKPVHPFTLDEVFKFLEFVRPDFRCYFLVRFFTGMRTGEIDGLQWENVDFVRRQILIRGSWVRNKLGPVKTKTSLREIDMNDLVFEALTLHAKKSTGKGFVFQTACGMPMNNKNMSYRVWYPTLNIAKIPQRNPYQTRHTAATLWLASGESPEWIARQMGHANTNMLFTVYSRYVPNLTRRDGSAFEAFLNQKIEEKNL</sequence>
<dbReference type="InterPro" id="IPR002104">
    <property type="entry name" value="Integrase_catalytic"/>
</dbReference>
<dbReference type="Pfam" id="PF12167">
    <property type="entry name" value="Arm-DNA-bind_2"/>
    <property type="match status" value="1"/>
</dbReference>
<evidence type="ECO:0000259" key="7">
    <source>
        <dbReference type="PROSITE" id="PS51900"/>
    </source>
</evidence>
<dbReference type="GO" id="GO:0006310">
    <property type="term" value="P:DNA recombination"/>
    <property type="evidence" value="ECO:0007669"/>
    <property type="project" value="UniProtKB-KW"/>
</dbReference>
<evidence type="ECO:0000256" key="2">
    <source>
        <dbReference type="ARBA" id="ARBA00022908"/>
    </source>
</evidence>
<comment type="similarity">
    <text evidence="1">Belongs to the 'phage' integrase family.</text>
</comment>
<dbReference type="KEGG" id="slj:EGC82_18120"/>
<reference evidence="9" key="1">
    <citation type="submission" date="2018-11" db="EMBL/GenBank/DDBJ databases">
        <title>Shewanella sp. M2.</title>
        <authorList>
            <person name="Hwang Y.J."/>
            <person name="Hwang C.Y."/>
        </authorList>
    </citation>
    <scope>NUCLEOTIDE SEQUENCE [LARGE SCALE GENOMIC DNA]</scope>
    <source>
        <strain evidence="9">LMG 19866</strain>
    </source>
</reference>
<dbReference type="GO" id="GO:0015074">
    <property type="term" value="P:DNA integration"/>
    <property type="evidence" value="ECO:0007669"/>
    <property type="project" value="UniProtKB-KW"/>
</dbReference>
<name>A0A3G8LXT7_9GAMM</name>
<keyword evidence="3 5" id="KW-0238">DNA-binding</keyword>
<dbReference type="InterPro" id="IPR004107">
    <property type="entry name" value="Integrase_SAM-like_N"/>
</dbReference>